<proteinExistence type="predicted"/>
<organism evidence="1 2">
    <name type="scientific">Trichogramma brassicae</name>
    <dbReference type="NCBI Taxonomy" id="86971"/>
    <lineage>
        <taxon>Eukaryota</taxon>
        <taxon>Metazoa</taxon>
        <taxon>Ecdysozoa</taxon>
        <taxon>Arthropoda</taxon>
        <taxon>Hexapoda</taxon>
        <taxon>Insecta</taxon>
        <taxon>Pterygota</taxon>
        <taxon>Neoptera</taxon>
        <taxon>Endopterygota</taxon>
        <taxon>Hymenoptera</taxon>
        <taxon>Apocrita</taxon>
        <taxon>Proctotrupomorpha</taxon>
        <taxon>Chalcidoidea</taxon>
        <taxon>Trichogrammatidae</taxon>
        <taxon>Trichogramma</taxon>
    </lineage>
</organism>
<keyword evidence="2" id="KW-1185">Reference proteome</keyword>
<dbReference type="EMBL" id="CADCXV010000806">
    <property type="protein sequence ID" value="CAB0036053.1"/>
    <property type="molecule type" value="Genomic_DNA"/>
</dbReference>
<reference evidence="1 2" key="1">
    <citation type="submission" date="2020-02" db="EMBL/GenBank/DDBJ databases">
        <authorList>
            <person name="Ferguson B K."/>
        </authorList>
    </citation>
    <scope>NUCLEOTIDE SEQUENCE [LARGE SCALE GENOMIC DNA]</scope>
</reference>
<protein>
    <submittedName>
        <fullName evidence="1">Uncharacterized protein</fullName>
    </submittedName>
</protein>
<accession>A0A6H5IDN2</accession>
<sequence>MIVIIVITIIAKHCIIRITTQKQNISDCNEESENLIVRCRMCFGNDHCDGALLNVYDARTLFYEAHIKSVQIHPYTKTMHITHSLAPEGLYIYYMESLGIASVILPRQSLDGAATRGRKLASIRCCVQYVLGKIIHTRYITHIKEEEACSRKSSKPYYARVRAKRPSLAKPSRGVQCSTGDVGGGRLESCLLIRRSSRPRRVTSIRAVLLGNALILSTLTGTPGIAKKISVSRIRSNAYLEQKSKEKNTREESKSSYTRIYMHLRWIITNMRTVYRKKKICADIRRYRDMRRLGVQGLIFFQLGEPPILYDAIVDCRIPFFRAVCCVVTHCWHLLLSWTSSFRTRCLVPSCECGSRFCRRWQVPQLLCRLHLVSVVLASGATL</sequence>
<evidence type="ECO:0000313" key="2">
    <source>
        <dbReference type="Proteomes" id="UP000479190"/>
    </source>
</evidence>
<dbReference type="Proteomes" id="UP000479190">
    <property type="component" value="Unassembled WGS sequence"/>
</dbReference>
<name>A0A6H5IDN2_9HYME</name>
<evidence type="ECO:0000313" key="1">
    <source>
        <dbReference type="EMBL" id="CAB0036053.1"/>
    </source>
</evidence>
<gene>
    <name evidence="1" type="ORF">TBRA_LOCUS7935</name>
</gene>
<dbReference type="AlphaFoldDB" id="A0A6H5IDN2"/>